<dbReference type="GO" id="GO:0032259">
    <property type="term" value="P:methylation"/>
    <property type="evidence" value="ECO:0007669"/>
    <property type="project" value="UniProtKB-KW"/>
</dbReference>
<dbReference type="PANTHER" id="PTHR42873:SF1">
    <property type="entry name" value="S-ADENOSYLMETHIONINE-DEPENDENT METHYLTRANSFERASE DOMAIN-CONTAINING PROTEIN"/>
    <property type="match status" value="1"/>
</dbReference>
<dbReference type="CDD" id="cd11572">
    <property type="entry name" value="RlmI_M_like"/>
    <property type="match status" value="1"/>
</dbReference>
<evidence type="ECO:0000256" key="4">
    <source>
        <dbReference type="ARBA" id="ARBA00022603"/>
    </source>
</evidence>
<dbReference type="AlphaFoldDB" id="A0A350HC01"/>
<comment type="caution">
    <text evidence="10">The sequence shown here is derived from an EMBL/GenBank/DDBJ whole genome shotgun (WGS) entry which is preliminary data.</text>
</comment>
<dbReference type="InterPro" id="IPR029063">
    <property type="entry name" value="SAM-dependent_MTases_sf"/>
</dbReference>
<dbReference type="SUPFAM" id="SSF88697">
    <property type="entry name" value="PUA domain-like"/>
    <property type="match status" value="1"/>
</dbReference>
<evidence type="ECO:0000256" key="5">
    <source>
        <dbReference type="ARBA" id="ARBA00022679"/>
    </source>
</evidence>
<evidence type="ECO:0000256" key="8">
    <source>
        <dbReference type="ARBA" id="ARBA00038091"/>
    </source>
</evidence>
<gene>
    <name evidence="10" type="ORF">DCW38_07815</name>
</gene>
<name>A0A350HC01_UNCW3</name>
<evidence type="ECO:0000259" key="9">
    <source>
        <dbReference type="SMART" id="SM00359"/>
    </source>
</evidence>
<keyword evidence="5 10" id="KW-0808">Transferase</keyword>
<dbReference type="Proteomes" id="UP000264062">
    <property type="component" value="Unassembled WGS sequence"/>
</dbReference>
<proteinExistence type="inferred from homology"/>
<dbReference type="PROSITE" id="PS50890">
    <property type="entry name" value="PUA"/>
    <property type="match status" value="1"/>
</dbReference>
<evidence type="ECO:0000256" key="2">
    <source>
        <dbReference type="ARBA" id="ARBA00022490"/>
    </source>
</evidence>
<dbReference type="Pfam" id="PF10672">
    <property type="entry name" value="Methyltrans_SAM"/>
    <property type="match status" value="1"/>
</dbReference>
<evidence type="ECO:0000256" key="1">
    <source>
        <dbReference type="ARBA" id="ARBA00004496"/>
    </source>
</evidence>
<reference evidence="10 11" key="1">
    <citation type="journal article" date="2018" name="Nat. Biotechnol.">
        <title>A standardized bacterial taxonomy based on genome phylogeny substantially revises the tree of life.</title>
        <authorList>
            <person name="Parks D.H."/>
            <person name="Chuvochina M."/>
            <person name="Waite D.W."/>
            <person name="Rinke C."/>
            <person name="Skarshewski A."/>
            <person name="Chaumeil P.A."/>
            <person name="Hugenholtz P."/>
        </authorList>
    </citation>
    <scope>NUCLEOTIDE SEQUENCE [LARGE SCALE GENOMIC DNA]</scope>
    <source>
        <strain evidence="10">UBA9956</strain>
    </source>
</reference>
<evidence type="ECO:0000313" key="11">
    <source>
        <dbReference type="Proteomes" id="UP000264062"/>
    </source>
</evidence>
<dbReference type="Gene3D" id="3.30.750.80">
    <property type="entry name" value="RNA methyltransferase domain (HRMD) like"/>
    <property type="match status" value="1"/>
</dbReference>
<dbReference type="GO" id="GO:0005737">
    <property type="term" value="C:cytoplasm"/>
    <property type="evidence" value="ECO:0007669"/>
    <property type="project" value="UniProtKB-SubCell"/>
</dbReference>
<keyword evidence="2" id="KW-0963">Cytoplasm</keyword>
<keyword evidence="3" id="KW-0698">rRNA processing</keyword>
<evidence type="ECO:0000256" key="7">
    <source>
        <dbReference type="ARBA" id="ARBA00022884"/>
    </source>
</evidence>
<dbReference type="Gene3D" id="3.40.50.150">
    <property type="entry name" value="Vaccinia Virus protein VP39"/>
    <property type="match status" value="1"/>
</dbReference>
<dbReference type="InterPro" id="IPR036974">
    <property type="entry name" value="PUA_sf"/>
</dbReference>
<sequence>MYKKLEVNPSARNAIQSGHPWIFSGKIMSALSDYENGECVYVYCEGKFLGTGFISPENSICVRMISRSRLEINREFFIQKFIQMQRMKKMFLSDKTNMYRLCFSEADFIPGLIVDYYNNNLVIQTNSAGVIKRRDIIVEALKDVLMPVSIIDRTDIDTYKLEHCENPSLESILLYGSLPDEIPVMKENDILFYVDLKNGHKTGFYLDQRENRELIGGISRDKSVLNLCSYTGGFTLYALLNGAGRTVSVDVSGKALDLLERNIKLNKISPEKNENVKEDLFEYVTNYDLEQFGIIIIDPPAFAKHVSDSRQAEKAYKYINAGVLKKVKPETFILTSSCTSVVNQDMFAEIIEKSIRDSRRDVKIIKKTFLPADHPALFHFKETEYLKSYLLYVL</sequence>
<dbReference type="InterPro" id="IPR041532">
    <property type="entry name" value="RlmI-like_PUA"/>
</dbReference>
<dbReference type="SMART" id="SM00359">
    <property type="entry name" value="PUA"/>
    <property type="match status" value="1"/>
</dbReference>
<dbReference type="InterPro" id="IPR002478">
    <property type="entry name" value="PUA"/>
</dbReference>
<keyword evidence="4 10" id="KW-0489">Methyltransferase</keyword>
<dbReference type="GO" id="GO:0008168">
    <property type="term" value="F:methyltransferase activity"/>
    <property type="evidence" value="ECO:0007669"/>
    <property type="project" value="UniProtKB-KW"/>
</dbReference>
<dbReference type="PANTHER" id="PTHR42873">
    <property type="entry name" value="RIBOSOMAL RNA LARGE SUBUNIT METHYLTRANSFERASE"/>
    <property type="match status" value="1"/>
</dbReference>
<dbReference type="EMBL" id="DMZY01000232">
    <property type="protein sequence ID" value="HAV93067.1"/>
    <property type="molecule type" value="Genomic_DNA"/>
</dbReference>
<comment type="similarity">
    <text evidence="8">Belongs to the methyltransferase superfamily. RlmI family.</text>
</comment>
<evidence type="ECO:0000256" key="6">
    <source>
        <dbReference type="ARBA" id="ARBA00022691"/>
    </source>
</evidence>
<dbReference type="Gene3D" id="2.30.130.10">
    <property type="entry name" value="PUA domain"/>
    <property type="match status" value="1"/>
</dbReference>
<evidence type="ECO:0000256" key="3">
    <source>
        <dbReference type="ARBA" id="ARBA00022552"/>
    </source>
</evidence>
<keyword evidence="6" id="KW-0949">S-adenosyl-L-methionine</keyword>
<dbReference type="Pfam" id="PF17785">
    <property type="entry name" value="PUA_3"/>
    <property type="match status" value="1"/>
</dbReference>
<organism evidence="10 11">
    <name type="scientific">candidate division WOR-3 bacterium</name>
    <dbReference type="NCBI Taxonomy" id="2052148"/>
    <lineage>
        <taxon>Bacteria</taxon>
        <taxon>Bacteria division WOR-3</taxon>
    </lineage>
</organism>
<dbReference type="InterPro" id="IPR019614">
    <property type="entry name" value="SAM-dep_methyl-trfase"/>
</dbReference>
<dbReference type="SUPFAM" id="SSF53335">
    <property type="entry name" value="S-adenosyl-L-methionine-dependent methyltransferases"/>
    <property type="match status" value="1"/>
</dbReference>
<protein>
    <submittedName>
        <fullName evidence="10">23S rRNA (Cytosine(1962)-C(5))-methyltransferase RlmI</fullName>
    </submittedName>
</protein>
<dbReference type="CDD" id="cd21153">
    <property type="entry name" value="PUA_RlmI"/>
    <property type="match status" value="1"/>
</dbReference>
<dbReference type="GO" id="GO:0006364">
    <property type="term" value="P:rRNA processing"/>
    <property type="evidence" value="ECO:0007669"/>
    <property type="project" value="UniProtKB-KW"/>
</dbReference>
<comment type="subcellular location">
    <subcellularLocation>
        <location evidence="1">Cytoplasm</location>
    </subcellularLocation>
</comment>
<keyword evidence="7" id="KW-0694">RNA-binding</keyword>
<dbReference type="GO" id="GO:0003723">
    <property type="term" value="F:RNA binding"/>
    <property type="evidence" value="ECO:0007669"/>
    <property type="project" value="UniProtKB-KW"/>
</dbReference>
<dbReference type="CDD" id="cd02440">
    <property type="entry name" value="AdoMet_MTases"/>
    <property type="match status" value="1"/>
</dbReference>
<accession>A0A350HC01</accession>
<dbReference type="InterPro" id="IPR015947">
    <property type="entry name" value="PUA-like_sf"/>
</dbReference>
<feature type="domain" description="PUA" evidence="9">
    <location>
        <begin position="3"/>
        <end position="79"/>
    </location>
</feature>
<evidence type="ECO:0000313" key="10">
    <source>
        <dbReference type="EMBL" id="HAV93067.1"/>
    </source>
</evidence>